<protein>
    <submittedName>
        <fullName evidence="1">Uncharacterized protein</fullName>
    </submittedName>
</protein>
<proteinExistence type="predicted"/>
<name>A0A101XSY9_9BACL</name>
<evidence type="ECO:0000313" key="2">
    <source>
        <dbReference type="Proteomes" id="UP000053557"/>
    </source>
</evidence>
<reference evidence="1 2" key="1">
    <citation type="submission" date="2015-12" db="EMBL/GenBank/DDBJ databases">
        <title>Draft genome sequence of Acidibacillus ferrooxidans ITV001, isolated from a chalcopyrite acid mine drainage site in Brazil.</title>
        <authorList>
            <person name="Dall'Agnol H."/>
            <person name="Nancucheo I."/>
            <person name="Johnson B."/>
            <person name="Oliveira R."/>
            <person name="Leite L."/>
            <person name="Pylro V."/>
            <person name="Nunes G.L."/>
            <person name="Tzotzos G."/>
            <person name="Fernandes G.R."/>
            <person name="Dutra J."/>
            <person name="Orellana S.C."/>
            <person name="Oliveira G."/>
        </authorList>
    </citation>
    <scope>NUCLEOTIDE SEQUENCE [LARGE SCALE GENOMIC DNA]</scope>
    <source>
        <strain evidence="2">ITV01</strain>
    </source>
</reference>
<dbReference type="Proteomes" id="UP000053557">
    <property type="component" value="Unassembled WGS sequence"/>
</dbReference>
<gene>
    <name evidence="1" type="ORF">ATW55_07170</name>
</gene>
<organism evidence="1 2">
    <name type="scientific">Ferroacidibacillus organovorans</name>
    <dbReference type="NCBI Taxonomy" id="1765683"/>
    <lineage>
        <taxon>Bacteria</taxon>
        <taxon>Bacillati</taxon>
        <taxon>Bacillota</taxon>
        <taxon>Bacilli</taxon>
        <taxon>Bacillales</taxon>
        <taxon>Alicyclobacillaceae</taxon>
        <taxon>Ferroacidibacillus</taxon>
    </lineage>
</organism>
<dbReference type="AlphaFoldDB" id="A0A101XSY9"/>
<sequence>MLMGILVCGVTLAALPQTREWVLYQSLNTFQGLSGKLLGASAKPTVKISARMPFQQGGSIDLPALHQNITTAIQNRVIAPLIAAVPELTDVYIVRQVDGGLSITATGALPSYAASERAAEGIAARFLLAAYRREPYRIDFAQVDLESNGRYVLAAGLGDLAAHALTVPVSGGSAGMPLAALTAFQRDTGPISRQGFAQYSAP</sequence>
<accession>A0A101XSY9</accession>
<evidence type="ECO:0000313" key="1">
    <source>
        <dbReference type="EMBL" id="KUO96999.1"/>
    </source>
</evidence>
<dbReference type="EMBL" id="LPVJ01000007">
    <property type="protein sequence ID" value="KUO96999.1"/>
    <property type="molecule type" value="Genomic_DNA"/>
</dbReference>
<comment type="caution">
    <text evidence="1">The sequence shown here is derived from an EMBL/GenBank/DDBJ whole genome shotgun (WGS) entry which is preliminary data.</text>
</comment>
<keyword evidence="2" id="KW-1185">Reference proteome</keyword>